<name>A0A1W6A035_9BACI</name>
<reference evidence="2 3" key="1">
    <citation type="submission" date="2017-04" db="EMBL/GenBank/DDBJ databases">
        <title>The whole genome sequencing and assembly of Halobacillus mangrovi strain.</title>
        <authorList>
            <person name="Lee S.-J."/>
            <person name="Park M.-K."/>
            <person name="Kim J.-Y."/>
            <person name="Lee Y.-J."/>
            <person name="Yi H."/>
            <person name="Bahn Y.-S."/>
            <person name="Kim J.F."/>
            <person name="Lee D.-W."/>
        </authorList>
    </citation>
    <scope>NUCLEOTIDE SEQUENCE [LARGE SCALE GENOMIC DNA]</scope>
    <source>
        <strain evidence="2 3">KTB 131</strain>
    </source>
</reference>
<evidence type="ECO:0000313" key="2">
    <source>
        <dbReference type="EMBL" id="ARI78879.1"/>
    </source>
</evidence>
<dbReference type="STRING" id="402384.HM131_19525"/>
<dbReference type="AlphaFoldDB" id="A0A1W6A035"/>
<protein>
    <submittedName>
        <fullName evidence="2">Uncharacterized protein</fullName>
    </submittedName>
</protein>
<accession>A0A1W6A035</accession>
<keyword evidence="3" id="KW-1185">Reference proteome</keyword>
<sequence>MGPFITLHMGWMENDETPAGEGPRRDPTGSAANEEACQFPPQESESFSSQPYAYYVTAPRISRIQVFKIRRQLWKRTDLIKVKKKLKIFTNKC</sequence>
<dbReference type="EMBL" id="CP020772">
    <property type="protein sequence ID" value="ARI78879.1"/>
    <property type="molecule type" value="Genomic_DNA"/>
</dbReference>
<proteinExistence type="predicted"/>
<dbReference type="Proteomes" id="UP000192527">
    <property type="component" value="Chromosome"/>
</dbReference>
<gene>
    <name evidence="2" type="ORF">HM131_19525</name>
</gene>
<dbReference type="KEGG" id="hmn:HM131_19525"/>
<evidence type="ECO:0000256" key="1">
    <source>
        <dbReference type="SAM" id="MobiDB-lite"/>
    </source>
</evidence>
<feature type="region of interest" description="Disordered" evidence="1">
    <location>
        <begin position="1"/>
        <end position="47"/>
    </location>
</feature>
<feature type="compositionally biased region" description="Low complexity" evidence="1">
    <location>
        <begin position="38"/>
        <end position="47"/>
    </location>
</feature>
<evidence type="ECO:0000313" key="3">
    <source>
        <dbReference type="Proteomes" id="UP000192527"/>
    </source>
</evidence>
<organism evidence="2 3">
    <name type="scientific">Halobacillus mangrovi</name>
    <dbReference type="NCBI Taxonomy" id="402384"/>
    <lineage>
        <taxon>Bacteria</taxon>
        <taxon>Bacillati</taxon>
        <taxon>Bacillota</taxon>
        <taxon>Bacilli</taxon>
        <taxon>Bacillales</taxon>
        <taxon>Bacillaceae</taxon>
        <taxon>Halobacillus</taxon>
    </lineage>
</organism>